<evidence type="ECO:0000256" key="5">
    <source>
        <dbReference type="SAM" id="MobiDB-lite"/>
    </source>
</evidence>
<dbReference type="InterPro" id="IPR035979">
    <property type="entry name" value="RBD_domain_sf"/>
</dbReference>
<dbReference type="Proteomes" id="UP001140206">
    <property type="component" value="Chromosome 2"/>
</dbReference>
<keyword evidence="8" id="KW-1185">Reference proteome</keyword>
<feature type="compositionally biased region" description="Basic and acidic residues" evidence="5">
    <location>
        <begin position="370"/>
        <end position="384"/>
    </location>
</feature>
<accession>A0AAV8EY31</accession>
<evidence type="ECO:0000313" key="7">
    <source>
        <dbReference type="EMBL" id="KAJ4784386.1"/>
    </source>
</evidence>
<feature type="compositionally biased region" description="Basic and acidic residues" evidence="5">
    <location>
        <begin position="414"/>
        <end position="426"/>
    </location>
</feature>
<keyword evidence="1" id="KW-0507">mRNA processing</keyword>
<evidence type="ECO:0000256" key="4">
    <source>
        <dbReference type="PROSITE-ProRule" id="PRU00176"/>
    </source>
</evidence>
<dbReference type="InterPro" id="IPR000504">
    <property type="entry name" value="RRM_dom"/>
</dbReference>
<feature type="compositionally biased region" description="Basic and acidic residues" evidence="5">
    <location>
        <begin position="337"/>
        <end position="361"/>
    </location>
</feature>
<dbReference type="GO" id="GO:0006397">
    <property type="term" value="P:mRNA processing"/>
    <property type="evidence" value="ECO:0007669"/>
    <property type="project" value="UniProtKB-KW"/>
</dbReference>
<dbReference type="Pfam" id="PF00076">
    <property type="entry name" value="RRM_1"/>
    <property type="match status" value="1"/>
</dbReference>
<evidence type="ECO:0000256" key="3">
    <source>
        <dbReference type="ARBA" id="ARBA00023187"/>
    </source>
</evidence>
<dbReference type="EMBL" id="JAMFTS010000002">
    <property type="protein sequence ID" value="KAJ4784386.1"/>
    <property type="molecule type" value="Genomic_DNA"/>
</dbReference>
<feature type="compositionally biased region" description="Basic and acidic residues" evidence="5">
    <location>
        <begin position="202"/>
        <end position="316"/>
    </location>
</feature>
<reference evidence="7" key="1">
    <citation type="submission" date="2022-08" db="EMBL/GenBank/DDBJ databases">
        <authorList>
            <person name="Marques A."/>
        </authorList>
    </citation>
    <scope>NUCLEOTIDE SEQUENCE</scope>
    <source>
        <strain evidence="7">RhyPub2mFocal</strain>
        <tissue evidence="7">Leaves</tissue>
    </source>
</reference>
<feature type="compositionally biased region" description="Basic residues" evidence="5">
    <location>
        <begin position="325"/>
        <end position="336"/>
    </location>
</feature>
<dbReference type="SUPFAM" id="SSF54928">
    <property type="entry name" value="RNA-binding domain, RBD"/>
    <property type="match status" value="3"/>
</dbReference>
<keyword evidence="2 4" id="KW-0694">RNA-binding</keyword>
<dbReference type="Gene3D" id="3.30.70.330">
    <property type="match status" value="4"/>
</dbReference>
<feature type="compositionally biased region" description="Basic and acidic residues" evidence="5">
    <location>
        <begin position="133"/>
        <end position="195"/>
    </location>
</feature>
<name>A0AAV8EY31_9POAL</name>
<feature type="domain" description="RRM" evidence="6">
    <location>
        <begin position="667"/>
        <end position="737"/>
    </location>
</feature>
<dbReference type="AlphaFoldDB" id="A0AAV8EY31"/>
<feature type="compositionally biased region" description="Basic and acidic residues" evidence="5">
    <location>
        <begin position="84"/>
        <end position="126"/>
    </location>
</feature>
<protein>
    <submittedName>
        <fullName evidence="7">Splicing factor U2AF subunit</fullName>
    </submittedName>
</protein>
<sequence length="995" mass="114399">MSETNSELSSPEAEENFDEGTAARTRPFSFEEIIERRKSKSEILNSPKEPPRRRDFDEGSEGEPQPRKGPDGWRLASMVVSSRAAEEFESKERDRDNDFGRESARDKGPTPKRSDMRKNDRCEEPRGKRRRSTSQERHVRERERESRFRERNRQDPPPERKFHRRDSPPERRVNRRDLRSSRSPNRKADRQDHPPAKSAENIADKRDQPRFPERNSDRMNRPSSRSPERKPNNRDRLHSRSPERRPDKGEQSRCRPHSRSPEKQSDRVDPHPRLQERSSDKLERVTSHSLERRSDRRDQPRRRSPERRPEKMDRPHSRSPGMRSDKRHRPRSRSPQRRPENRDRPRSRSPQKRPENRDRPQSRSPKRKPEKRERPRSRSPEKRPEKRNRPRSRPPGRRPEQDRLRSCSPSRKSNKQDRPISRSPERRSHKREKPRSRSPVRKSDKQDHLRSRSRSHSPERNSGKWDQPERKPDKPLHQDKENVVDNLSGQQDQENKTEKPQVSSVEKKSDKWDKPPAGVSIPDQPGFGSIFGAFQTTIQNMLVAGTKSATIEPAQLTQATRPQRRLYIENIPDSASEKTIIDEINTFFPETNPCLYCTINKEKRQAVVEFLSPGDATKALSFDGRSLLGTVLKIRRPKDYVEMPNVAPEKPAEEVKVISDIVNDSPHKIFVAGIDSHFLSSEELMELVSVWGPLKAYRFMHNEELGEPCAFLEYEDHSVTLYACAGLNGMKIGTRVITAVQVLPDAPDKPLDENSPSYDVPLHVKSLLMDATPILQLKNMYDREIFLQMSKTEVEEDMEDIRITCSRFGTVKSVKILPYKSTAPKEPNDTTIISNDTGMHDTDQIHENGPDEIENADSSHENGPDEIENVDSSPLVSSTGEELVIGVGQGPSANEEATEQEKGLVSEITKHEVDAIYDASNGEIAQNGDVTNGEGMENAEEDIEDTFLAGSALVEFVRKEAACMAAHELHGESFGGRVVEASYVPFELFLERFSK</sequence>
<gene>
    <name evidence="7" type="ORF">LUZ62_035632</name>
</gene>
<feature type="compositionally biased region" description="Basic residues" evidence="5">
    <location>
        <begin position="385"/>
        <end position="396"/>
    </location>
</feature>
<evidence type="ECO:0000313" key="8">
    <source>
        <dbReference type="Proteomes" id="UP001140206"/>
    </source>
</evidence>
<proteinExistence type="predicted"/>
<feature type="region of interest" description="Disordered" evidence="5">
    <location>
        <begin position="1"/>
        <end position="524"/>
    </location>
</feature>
<feature type="compositionally biased region" description="Basic and acidic residues" evidence="5">
    <location>
        <begin position="838"/>
        <end position="849"/>
    </location>
</feature>
<dbReference type="PANTHER" id="PTHR23139">
    <property type="entry name" value="RNA-BINDING PROTEIN"/>
    <property type="match status" value="1"/>
</dbReference>
<dbReference type="InterPro" id="IPR012677">
    <property type="entry name" value="Nucleotide-bd_a/b_plait_sf"/>
</dbReference>
<dbReference type="SMART" id="SM00360">
    <property type="entry name" value="RRM"/>
    <property type="match status" value="2"/>
</dbReference>
<dbReference type="GO" id="GO:0008380">
    <property type="term" value="P:RNA splicing"/>
    <property type="evidence" value="ECO:0007669"/>
    <property type="project" value="UniProtKB-KW"/>
</dbReference>
<evidence type="ECO:0000256" key="2">
    <source>
        <dbReference type="ARBA" id="ARBA00022884"/>
    </source>
</evidence>
<comment type="caution">
    <text evidence="7">The sequence shown here is derived from an EMBL/GenBank/DDBJ whole genome shotgun (WGS) entry which is preliminary data.</text>
</comment>
<organism evidence="7 8">
    <name type="scientific">Rhynchospora pubera</name>
    <dbReference type="NCBI Taxonomy" id="906938"/>
    <lineage>
        <taxon>Eukaryota</taxon>
        <taxon>Viridiplantae</taxon>
        <taxon>Streptophyta</taxon>
        <taxon>Embryophyta</taxon>
        <taxon>Tracheophyta</taxon>
        <taxon>Spermatophyta</taxon>
        <taxon>Magnoliopsida</taxon>
        <taxon>Liliopsida</taxon>
        <taxon>Poales</taxon>
        <taxon>Cyperaceae</taxon>
        <taxon>Cyperoideae</taxon>
        <taxon>Rhynchosporeae</taxon>
        <taxon>Rhynchospora</taxon>
    </lineage>
</organism>
<feature type="compositionally biased region" description="Basic and acidic residues" evidence="5">
    <location>
        <begin position="441"/>
        <end position="483"/>
    </location>
</feature>
<dbReference type="GO" id="GO:0003723">
    <property type="term" value="F:RNA binding"/>
    <property type="evidence" value="ECO:0007669"/>
    <property type="project" value="UniProtKB-UniRule"/>
</dbReference>
<feature type="region of interest" description="Disordered" evidence="5">
    <location>
        <begin position="837"/>
        <end position="878"/>
    </location>
</feature>
<feature type="compositionally biased region" description="Basic residues" evidence="5">
    <location>
        <begin position="427"/>
        <end position="440"/>
    </location>
</feature>
<evidence type="ECO:0000259" key="6">
    <source>
        <dbReference type="PROSITE" id="PS50102"/>
    </source>
</evidence>
<keyword evidence="3" id="KW-0508">mRNA splicing</keyword>
<feature type="compositionally biased region" description="Basic and acidic residues" evidence="5">
    <location>
        <begin position="493"/>
        <end position="514"/>
    </location>
</feature>
<evidence type="ECO:0000256" key="1">
    <source>
        <dbReference type="ARBA" id="ARBA00022664"/>
    </source>
</evidence>
<dbReference type="PROSITE" id="PS50102">
    <property type="entry name" value="RRM"/>
    <property type="match status" value="2"/>
</dbReference>
<feature type="domain" description="RRM" evidence="6">
    <location>
        <begin position="564"/>
        <end position="639"/>
    </location>
</feature>